<dbReference type="EMBL" id="FUWY01000001">
    <property type="protein sequence ID" value="SJZ35572.1"/>
    <property type="molecule type" value="Genomic_DNA"/>
</dbReference>
<sequence length="530" mass="60641">MIENYYLILGLMLVVYLIFSWVPMKHALHMFQQNRYENGRYIAWLKKTIKSFSGKSFLPVVLLILIVLSSFVIDRGIHQVVTVAIVSIWGCYSIFNELKVEYIKPLVYTDRVKRQIVVMTCLNIIIYIIIFNFTTYWDTLGLLYSYLGVWLMILVMNWITQPIENAVKKKYLNDAKSILENQTNLIKIGITGSYGKTSSKTILQEILSEKFYSLMTPASFNTPMGITRTIREYLKPIHEVFICEMGADHVGDIQELCDFVHPKIGLVTSIGPQHLNTFGSLENIIKEKMKLIENLPADGCGIINMDNEYIRNYSIKNNCRLVSYAIHDENVDYYATNITYTPKGSTFDVVTKEGTYTFETKLLGEHNIANICAAIAISRELNVEWKELQSAVKKVKYVEHRLELKKINGYTFVDNAFNSNPVGSAMSLEVMKMMPNKRFVITPGMIDLGEKQDELNKEFGKKMKDRVDVVILVGVQQTKPIVLGLEESGFDSNHIHICKTVREAFQLVYTLATPEDTILLENDLPDAFNN</sequence>
<feature type="transmembrane region" description="Helical" evidence="4">
    <location>
        <begin position="6"/>
        <end position="24"/>
    </location>
</feature>
<evidence type="ECO:0000259" key="6">
    <source>
        <dbReference type="Pfam" id="PF08245"/>
    </source>
</evidence>
<dbReference type="InterPro" id="IPR051046">
    <property type="entry name" value="MurCDEF_CellWall_CoF430Synth"/>
</dbReference>
<evidence type="ECO:0000256" key="1">
    <source>
        <dbReference type="ARBA" id="ARBA00022598"/>
    </source>
</evidence>
<dbReference type="STRING" id="118967.SAMN02745191_0194"/>
<keyword evidence="3" id="KW-0067">ATP-binding</keyword>
<dbReference type="InterPro" id="IPR004101">
    <property type="entry name" value="Mur_ligase_C"/>
</dbReference>
<keyword evidence="1 7" id="KW-0436">Ligase</keyword>
<feature type="transmembrane region" description="Helical" evidence="4">
    <location>
        <begin position="116"/>
        <end position="137"/>
    </location>
</feature>
<feature type="transmembrane region" description="Helical" evidence="4">
    <location>
        <begin position="79"/>
        <end position="95"/>
    </location>
</feature>
<dbReference type="RefSeq" id="WP_078710655.1">
    <property type="nucleotide sequence ID" value="NZ_FUWY01000001.1"/>
</dbReference>
<evidence type="ECO:0000313" key="8">
    <source>
        <dbReference type="Proteomes" id="UP000243297"/>
    </source>
</evidence>
<dbReference type="InterPro" id="IPR013221">
    <property type="entry name" value="Mur_ligase_cen"/>
</dbReference>
<protein>
    <submittedName>
        <fullName evidence="7">UDP-N-acetylmuramoyl-tripeptide--D-alanyl-D-alanine ligase</fullName>
    </submittedName>
</protein>
<reference evidence="8" key="1">
    <citation type="submission" date="2017-02" db="EMBL/GenBank/DDBJ databases">
        <authorList>
            <person name="Varghese N."/>
            <person name="Submissions S."/>
        </authorList>
    </citation>
    <scope>NUCLEOTIDE SEQUENCE [LARGE SCALE GENOMIC DNA]</scope>
    <source>
        <strain evidence="8">ATCC 25662</strain>
    </source>
</reference>
<dbReference type="Pfam" id="PF02875">
    <property type="entry name" value="Mur_ligase_C"/>
    <property type="match status" value="1"/>
</dbReference>
<evidence type="ECO:0000256" key="2">
    <source>
        <dbReference type="ARBA" id="ARBA00022741"/>
    </source>
</evidence>
<keyword evidence="2" id="KW-0547">Nucleotide-binding</keyword>
<proteinExistence type="predicted"/>
<keyword evidence="4" id="KW-0812">Transmembrane</keyword>
<feature type="transmembrane region" description="Helical" evidence="4">
    <location>
        <begin position="143"/>
        <end position="160"/>
    </location>
</feature>
<dbReference type="Proteomes" id="UP000243297">
    <property type="component" value="Unassembled WGS sequence"/>
</dbReference>
<feature type="domain" description="Mur ligase C-terminal" evidence="5">
    <location>
        <begin position="400"/>
        <end position="520"/>
    </location>
</feature>
<dbReference type="InterPro" id="IPR036565">
    <property type="entry name" value="Mur-like_cat_sf"/>
</dbReference>
<dbReference type="Gene3D" id="3.40.1190.10">
    <property type="entry name" value="Mur-like, catalytic domain"/>
    <property type="match status" value="1"/>
</dbReference>
<gene>
    <name evidence="7" type="ORF">SAMN02745191_0194</name>
</gene>
<dbReference type="SUPFAM" id="SSF53244">
    <property type="entry name" value="MurD-like peptide ligases, peptide-binding domain"/>
    <property type="match status" value="1"/>
</dbReference>
<keyword evidence="4" id="KW-0472">Membrane</keyword>
<dbReference type="PANTHER" id="PTHR43024">
    <property type="entry name" value="UDP-N-ACETYLMURAMOYL-TRIPEPTIDE--D-ALANYL-D-ALANINE LIGASE"/>
    <property type="match status" value="1"/>
</dbReference>
<dbReference type="SUPFAM" id="SSF53623">
    <property type="entry name" value="MurD-like peptide ligases, catalytic domain"/>
    <property type="match status" value="1"/>
</dbReference>
<dbReference type="PANTHER" id="PTHR43024:SF1">
    <property type="entry name" value="UDP-N-ACETYLMURAMOYL-TRIPEPTIDE--D-ALANYL-D-ALANINE LIGASE"/>
    <property type="match status" value="1"/>
</dbReference>
<keyword evidence="4" id="KW-1133">Transmembrane helix</keyword>
<dbReference type="Gene3D" id="3.90.190.20">
    <property type="entry name" value="Mur ligase, C-terminal domain"/>
    <property type="match status" value="1"/>
</dbReference>
<dbReference type="Pfam" id="PF08245">
    <property type="entry name" value="Mur_ligase_M"/>
    <property type="match status" value="1"/>
</dbReference>
<accession>A0A1T4JZ94</accession>
<dbReference type="GO" id="GO:0016881">
    <property type="term" value="F:acid-amino acid ligase activity"/>
    <property type="evidence" value="ECO:0007669"/>
    <property type="project" value="InterPro"/>
</dbReference>
<evidence type="ECO:0000256" key="3">
    <source>
        <dbReference type="ARBA" id="ARBA00022840"/>
    </source>
</evidence>
<keyword evidence="8" id="KW-1185">Reference proteome</keyword>
<dbReference type="GO" id="GO:0005524">
    <property type="term" value="F:ATP binding"/>
    <property type="evidence" value="ECO:0007669"/>
    <property type="project" value="UniProtKB-KW"/>
</dbReference>
<evidence type="ECO:0000259" key="5">
    <source>
        <dbReference type="Pfam" id="PF02875"/>
    </source>
</evidence>
<evidence type="ECO:0000256" key="4">
    <source>
        <dbReference type="SAM" id="Phobius"/>
    </source>
</evidence>
<feature type="domain" description="Mur ligase central" evidence="6">
    <location>
        <begin position="190"/>
        <end position="377"/>
    </location>
</feature>
<dbReference type="AlphaFoldDB" id="A0A1T4JZ94"/>
<organism evidence="7 8">
    <name type="scientific">Anaerorhabdus furcosa</name>
    <dbReference type="NCBI Taxonomy" id="118967"/>
    <lineage>
        <taxon>Bacteria</taxon>
        <taxon>Bacillati</taxon>
        <taxon>Bacillota</taxon>
        <taxon>Erysipelotrichia</taxon>
        <taxon>Erysipelotrichales</taxon>
        <taxon>Erysipelotrichaceae</taxon>
        <taxon>Anaerorhabdus</taxon>
    </lineage>
</organism>
<feature type="transmembrane region" description="Helical" evidence="4">
    <location>
        <begin position="56"/>
        <end position="73"/>
    </location>
</feature>
<evidence type="ECO:0000313" key="7">
    <source>
        <dbReference type="EMBL" id="SJZ35572.1"/>
    </source>
</evidence>
<dbReference type="InterPro" id="IPR036615">
    <property type="entry name" value="Mur_ligase_C_dom_sf"/>
</dbReference>
<name>A0A1T4JZ94_9FIRM</name>